<dbReference type="AlphaFoldDB" id="A0A4S2MQV2"/>
<feature type="compositionally biased region" description="Gly residues" evidence="1">
    <location>
        <begin position="529"/>
        <end position="538"/>
    </location>
</feature>
<feature type="region of interest" description="Disordered" evidence="1">
    <location>
        <begin position="92"/>
        <end position="130"/>
    </location>
</feature>
<dbReference type="Pfam" id="PF08423">
    <property type="entry name" value="Rad51"/>
    <property type="match status" value="1"/>
</dbReference>
<evidence type="ECO:0000313" key="3">
    <source>
        <dbReference type="EMBL" id="TGZ76978.1"/>
    </source>
</evidence>
<dbReference type="PANTHER" id="PTHR46487">
    <property type="entry name" value="DNA REPAIR PROTEIN XRCC3"/>
    <property type="match status" value="1"/>
</dbReference>
<dbReference type="GO" id="GO:0000722">
    <property type="term" value="P:telomere maintenance via recombination"/>
    <property type="evidence" value="ECO:0007669"/>
    <property type="project" value="TreeGrafter"/>
</dbReference>
<dbReference type="GO" id="GO:0005524">
    <property type="term" value="F:ATP binding"/>
    <property type="evidence" value="ECO:0007669"/>
    <property type="project" value="InterPro"/>
</dbReference>
<dbReference type="GO" id="GO:0045003">
    <property type="term" value="P:double-strand break repair via synthesis-dependent strand annealing"/>
    <property type="evidence" value="ECO:0007669"/>
    <property type="project" value="TreeGrafter"/>
</dbReference>
<dbReference type="InterPro" id="IPR013632">
    <property type="entry name" value="Rad51_C"/>
</dbReference>
<feature type="compositionally biased region" description="Polar residues" evidence="1">
    <location>
        <begin position="369"/>
        <end position="385"/>
    </location>
</feature>
<feature type="domain" description="RecA family profile 1" evidence="2">
    <location>
        <begin position="126"/>
        <end position="314"/>
    </location>
</feature>
<feature type="compositionally biased region" description="Basic and acidic residues" evidence="1">
    <location>
        <begin position="602"/>
        <end position="615"/>
    </location>
</feature>
<dbReference type="InterPro" id="IPR027417">
    <property type="entry name" value="P-loop_NTPase"/>
</dbReference>
<dbReference type="GO" id="GO:0033065">
    <property type="term" value="C:Rad51C-XRCC3 complex"/>
    <property type="evidence" value="ECO:0007669"/>
    <property type="project" value="TreeGrafter"/>
</dbReference>
<dbReference type="InterPro" id="IPR003593">
    <property type="entry name" value="AAA+_ATPase"/>
</dbReference>
<protein>
    <submittedName>
        <fullName evidence="3">P-loop containing nucleoside triphosphate hydrolase protein</fullName>
    </submittedName>
</protein>
<keyword evidence="3" id="KW-0378">Hydrolase</keyword>
<dbReference type="InParanoid" id="A0A4S2MQV2"/>
<dbReference type="SMART" id="SM00382">
    <property type="entry name" value="AAA"/>
    <property type="match status" value="1"/>
</dbReference>
<dbReference type="PROSITE" id="PS50162">
    <property type="entry name" value="RECA_2"/>
    <property type="match status" value="1"/>
</dbReference>
<dbReference type="Proteomes" id="UP000298138">
    <property type="component" value="Unassembled WGS sequence"/>
</dbReference>
<feature type="compositionally biased region" description="Pro residues" evidence="1">
    <location>
        <begin position="112"/>
        <end position="127"/>
    </location>
</feature>
<name>A0A4S2MQV2_9PEZI</name>
<dbReference type="InterPro" id="IPR020588">
    <property type="entry name" value="RecA_ATP-bd"/>
</dbReference>
<dbReference type="GO" id="GO:0140664">
    <property type="term" value="F:ATP-dependent DNA damage sensor activity"/>
    <property type="evidence" value="ECO:0007669"/>
    <property type="project" value="InterPro"/>
</dbReference>
<dbReference type="EMBL" id="ML220161">
    <property type="protein sequence ID" value="TGZ76978.1"/>
    <property type="molecule type" value="Genomic_DNA"/>
</dbReference>
<feature type="compositionally biased region" description="Polar residues" evidence="1">
    <location>
        <begin position="92"/>
        <end position="106"/>
    </location>
</feature>
<dbReference type="GO" id="GO:0061982">
    <property type="term" value="P:meiosis I cell cycle process"/>
    <property type="evidence" value="ECO:0007669"/>
    <property type="project" value="UniProtKB-ARBA"/>
</dbReference>
<dbReference type="GO" id="GO:0016787">
    <property type="term" value="F:hydrolase activity"/>
    <property type="evidence" value="ECO:0007669"/>
    <property type="project" value="UniProtKB-KW"/>
</dbReference>
<evidence type="ECO:0000313" key="4">
    <source>
        <dbReference type="Proteomes" id="UP000298138"/>
    </source>
</evidence>
<dbReference type="SUPFAM" id="SSF52540">
    <property type="entry name" value="P-loop containing nucleoside triphosphate hydrolases"/>
    <property type="match status" value="1"/>
</dbReference>
<dbReference type="GO" id="GO:0071140">
    <property type="term" value="P:resolution of mitotic recombination intermediates"/>
    <property type="evidence" value="ECO:0007669"/>
    <property type="project" value="TreeGrafter"/>
</dbReference>
<evidence type="ECO:0000256" key="1">
    <source>
        <dbReference type="SAM" id="MobiDB-lite"/>
    </source>
</evidence>
<reference evidence="3 4" key="1">
    <citation type="submission" date="2019-04" db="EMBL/GenBank/DDBJ databases">
        <title>Comparative genomics and transcriptomics to analyze fruiting body development in filamentous ascomycetes.</title>
        <authorList>
            <consortium name="DOE Joint Genome Institute"/>
            <person name="Lutkenhaus R."/>
            <person name="Traeger S."/>
            <person name="Breuer J."/>
            <person name="Kuo A."/>
            <person name="Lipzen A."/>
            <person name="Pangilinan J."/>
            <person name="Dilworth D."/>
            <person name="Sandor L."/>
            <person name="Poggeler S."/>
            <person name="Barry K."/>
            <person name="Grigoriev I.V."/>
            <person name="Nowrousian M."/>
        </authorList>
    </citation>
    <scope>NUCLEOTIDE SEQUENCE [LARGE SCALE GENOMIC DNA]</scope>
    <source>
        <strain evidence="3 4">CBS 389.68</strain>
    </source>
</reference>
<feature type="region of interest" description="Disordered" evidence="1">
    <location>
        <begin position="357"/>
        <end position="385"/>
    </location>
</feature>
<dbReference type="PANTHER" id="PTHR46487:SF1">
    <property type="entry name" value="DNA REPAIR PROTEIN XRCC3"/>
    <property type="match status" value="1"/>
</dbReference>
<dbReference type="GO" id="GO:0000400">
    <property type="term" value="F:four-way junction DNA binding"/>
    <property type="evidence" value="ECO:0007669"/>
    <property type="project" value="TreeGrafter"/>
</dbReference>
<keyword evidence="4" id="KW-1185">Reference proteome</keyword>
<organism evidence="3 4">
    <name type="scientific">Ascodesmis nigricans</name>
    <dbReference type="NCBI Taxonomy" id="341454"/>
    <lineage>
        <taxon>Eukaryota</taxon>
        <taxon>Fungi</taxon>
        <taxon>Dikarya</taxon>
        <taxon>Ascomycota</taxon>
        <taxon>Pezizomycotina</taxon>
        <taxon>Pezizomycetes</taxon>
        <taxon>Pezizales</taxon>
        <taxon>Ascodesmidaceae</taxon>
        <taxon>Ascodesmis</taxon>
    </lineage>
</organism>
<accession>A0A4S2MQV2</accession>
<dbReference type="Gene3D" id="3.40.50.300">
    <property type="entry name" value="P-loop containing nucleotide triphosphate hydrolases"/>
    <property type="match status" value="1"/>
</dbReference>
<sequence>MSDLTLHLPDFTFPDDVSAHTFSLCEAAQIPLLDLLTSDASELSRRCPKSSIIDIQYLINVLHNYLAPKFPSSSSTSTSGETPLLPTTIANVADNTSHPTKNPGTISLQAQPPQPQAWPQPRPPPPLTFSLLPSSTLNHLLGGGFPRGRITELVGAPGAGKTQILLSLLLSAQPSIYISTEAPLSTPRLQQILSSMTSSSSFSDSLQQQQQDGPHQYHPSLDNIHTITCHDLETQLHVTRYQLPILVHRLQARTVIIDSIAANFRGEGAGRSPKDLAMRAGELVRMVDVLRGVSKIGMEVEGWGGVAVVVANQVADRVGKEGLDGMTTTVSSGAGTLVPAGSGTPVHGLPMSIPTLDREWGKPSPSPSPQLAQYLGSTPIQPGQNSANPNPHLALEPLPLALDLQALPLSGYPNADKQPSLGFVWTSLIAGRVVVRRDEGSGRRWVAVVFADWVRETRVGEEVEVVVWEGGIGGRAEVEKWRMEREEVVGVGSDERIEEGEVDMIEEEGKDEEEGVHLVGRVEARLQVEGGGEGGELGGATEESGMASSTTPHHPTPDISETPHHHHHRRRRPSTDLSPDDTDPTTTTTTNLSFGLGKRLKLTTDDDNHNNKDAAPDNQYAYHPTGGLDPQEG</sequence>
<dbReference type="STRING" id="341454.A0A4S2MQV2"/>
<proteinExistence type="predicted"/>
<dbReference type="OrthoDB" id="1861185at2759"/>
<gene>
    <name evidence="3" type="ORF">EX30DRAFT_344447</name>
</gene>
<evidence type="ECO:0000259" key="2">
    <source>
        <dbReference type="PROSITE" id="PS50162"/>
    </source>
</evidence>
<dbReference type="GO" id="GO:0090656">
    <property type="term" value="P:t-circle formation"/>
    <property type="evidence" value="ECO:0007669"/>
    <property type="project" value="TreeGrafter"/>
</dbReference>
<dbReference type="GO" id="GO:0005657">
    <property type="term" value="C:replication fork"/>
    <property type="evidence" value="ECO:0007669"/>
    <property type="project" value="TreeGrafter"/>
</dbReference>
<feature type="region of interest" description="Disordered" evidence="1">
    <location>
        <begin position="526"/>
        <end position="633"/>
    </location>
</feature>